<feature type="transmembrane region" description="Helical" evidence="2">
    <location>
        <begin position="14"/>
        <end position="34"/>
    </location>
</feature>
<keyword evidence="2" id="KW-0472">Membrane</keyword>
<keyword evidence="2" id="KW-0812">Transmembrane</keyword>
<keyword evidence="2" id="KW-1133">Transmembrane helix</keyword>
<keyword evidence="4" id="KW-1185">Reference proteome</keyword>
<feature type="transmembrane region" description="Helical" evidence="2">
    <location>
        <begin position="125"/>
        <end position="147"/>
    </location>
</feature>
<evidence type="ECO:0000313" key="4">
    <source>
        <dbReference type="Proteomes" id="UP001589813"/>
    </source>
</evidence>
<reference evidence="3 4" key="1">
    <citation type="submission" date="2024-09" db="EMBL/GenBank/DDBJ databases">
        <authorList>
            <person name="Sun Q."/>
            <person name="Mori K."/>
        </authorList>
    </citation>
    <scope>NUCLEOTIDE SEQUENCE [LARGE SCALE GENOMIC DNA]</scope>
    <source>
        <strain evidence="3 4">KCTC 23315</strain>
    </source>
</reference>
<dbReference type="EMBL" id="JBHLXP010000001">
    <property type="protein sequence ID" value="MFC0047404.1"/>
    <property type="molecule type" value="Genomic_DNA"/>
</dbReference>
<proteinExistence type="predicted"/>
<dbReference type="Proteomes" id="UP001589813">
    <property type="component" value="Unassembled WGS sequence"/>
</dbReference>
<sequence length="362" mass="41292">MLFRDLLDFGAQNWRWLVIAIPASLAFIATFIFVSTKNSSDKKAGSQATDKQSLESKPEASHSEDKKPDDSEPNHEKLPRFVLIATMLLIIALVLYVILVIGTFVEHFHQRGLQPDFDKWGQVGDYFGGMLNPILAFASFIALLYTIRIQSEELRLTRGEFAKSVAAQKVMASEAQKQRELTLLMEEYRYAANRLRSECLDIEALGEQDISQRLGLISDSYDIKTINRLMERVAFEFHPAIVGRWESEDICLEKAKSFYTSLFPQNNRALDEYIQRYLKLAQNLVRTADVYSQLSKQLSLNEDAGTVQFLDNNRVAKLLASAYVLSGVTQWYTPEYFRPIDGDGLKKRFRYILSDIGIAQDS</sequence>
<evidence type="ECO:0000256" key="1">
    <source>
        <dbReference type="SAM" id="MobiDB-lite"/>
    </source>
</evidence>
<evidence type="ECO:0008006" key="5">
    <source>
        <dbReference type="Google" id="ProtNLM"/>
    </source>
</evidence>
<name>A0ABV6B959_9GAMM</name>
<feature type="region of interest" description="Disordered" evidence="1">
    <location>
        <begin position="40"/>
        <end position="74"/>
    </location>
</feature>
<feature type="transmembrane region" description="Helical" evidence="2">
    <location>
        <begin position="81"/>
        <end position="105"/>
    </location>
</feature>
<protein>
    <recommendedName>
        <fullName evidence="5">Phage abortive infection protein</fullName>
    </recommendedName>
</protein>
<dbReference type="RefSeq" id="WP_377240669.1">
    <property type="nucleotide sequence ID" value="NZ_JBHLXP010000001.1"/>
</dbReference>
<feature type="compositionally biased region" description="Basic and acidic residues" evidence="1">
    <location>
        <begin position="52"/>
        <end position="74"/>
    </location>
</feature>
<comment type="caution">
    <text evidence="3">The sequence shown here is derived from an EMBL/GenBank/DDBJ whole genome shotgun (WGS) entry which is preliminary data.</text>
</comment>
<gene>
    <name evidence="3" type="ORF">ACFFJP_03745</name>
</gene>
<evidence type="ECO:0000256" key="2">
    <source>
        <dbReference type="SAM" id="Phobius"/>
    </source>
</evidence>
<organism evidence="3 4">
    <name type="scientific">Rheinheimera tilapiae</name>
    <dbReference type="NCBI Taxonomy" id="875043"/>
    <lineage>
        <taxon>Bacteria</taxon>
        <taxon>Pseudomonadati</taxon>
        <taxon>Pseudomonadota</taxon>
        <taxon>Gammaproteobacteria</taxon>
        <taxon>Chromatiales</taxon>
        <taxon>Chromatiaceae</taxon>
        <taxon>Rheinheimera</taxon>
    </lineage>
</organism>
<accession>A0ABV6B959</accession>
<evidence type="ECO:0000313" key="3">
    <source>
        <dbReference type="EMBL" id="MFC0047404.1"/>
    </source>
</evidence>